<keyword evidence="1 2" id="KW-0597">Phosphoprotein</keyword>
<dbReference type="Proteomes" id="UP000781958">
    <property type="component" value="Unassembled WGS sequence"/>
</dbReference>
<dbReference type="Gene3D" id="3.40.50.2300">
    <property type="match status" value="1"/>
</dbReference>
<evidence type="ECO:0000256" key="2">
    <source>
        <dbReference type="PROSITE-ProRule" id="PRU00169"/>
    </source>
</evidence>
<dbReference type="PROSITE" id="PS50110">
    <property type="entry name" value="RESPONSE_REGULATORY"/>
    <property type="match status" value="1"/>
</dbReference>
<accession>A0ABS4SD82</accession>
<evidence type="ECO:0000313" key="4">
    <source>
        <dbReference type="EMBL" id="MBP2290531.1"/>
    </source>
</evidence>
<dbReference type="SUPFAM" id="SSF52172">
    <property type="entry name" value="CheY-like"/>
    <property type="match status" value="1"/>
</dbReference>
<name>A0ABS4SD82_9PROT</name>
<sequence length="134" mass="14521">MTSVNKAQTILVVEDNVLMRKLFVRCLEEGGYTVVEAEDPRLVIDLMRDVPPDLVVMDIVMPNVSGVELIKMIRADAALAATPVVAVTNLATPADKRRLTDAGFDAHVSKPIKPKDFLATIVGIMDRTLPAPAV</sequence>
<keyword evidence="5" id="KW-1185">Reference proteome</keyword>
<dbReference type="RefSeq" id="WP_209762719.1">
    <property type="nucleotide sequence ID" value="NZ_JAGINP010000001.1"/>
</dbReference>
<organism evidence="4 5">
    <name type="scientific">Azospirillum rugosum</name>
    <dbReference type="NCBI Taxonomy" id="416170"/>
    <lineage>
        <taxon>Bacteria</taxon>
        <taxon>Pseudomonadati</taxon>
        <taxon>Pseudomonadota</taxon>
        <taxon>Alphaproteobacteria</taxon>
        <taxon>Rhodospirillales</taxon>
        <taxon>Azospirillaceae</taxon>
        <taxon>Azospirillum</taxon>
    </lineage>
</organism>
<reference evidence="4 5" key="1">
    <citation type="submission" date="2021-03" db="EMBL/GenBank/DDBJ databases">
        <title>Genomic Encyclopedia of Type Strains, Phase III (KMG-III): the genomes of soil and plant-associated and newly described type strains.</title>
        <authorList>
            <person name="Whitman W."/>
        </authorList>
    </citation>
    <scope>NUCLEOTIDE SEQUENCE [LARGE SCALE GENOMIC DNA]</scope>
    <source>
        <strain evidence="4 5">IMMIB AFH-6</strain>
    </source>
</reference>
<dbReference type="InterPro" id="IPR001789">
    <property type="entry name" value="Sig_transdc_resp-reg_receiver"/>
</dbReference>
<proteinExistence type="predicted"/>
<dbReference type="InterPro" id="IPR011006">
    <property type="entry name" value="CheY-like_superfamily"/>
</dbReference>
<feature type="domain" description="Response regulatory" evidence="3">
    <location>
        <begin position="9"/>
        <end position="125"/>
    </location>
</feature>
<gene>
    <name evidence="4" type="ORF">J2851_000268</name>
</gene>
<protein>
    <submittedName>
        <fullName evidence="4">Two-component system cell cycle response regulator DivK</fullName>
    </submittedName>
</protein>
<evidence type="ECO:0000256" key="1">
    <source>
        <dbReference type="ARBA" id="ARBA00022553"/>
    </source>
</evidence>
<feature type="modified residue" description="4-aspartylphosphate" evidence="2">
    <location>
        <position position="58"/>
    </location>
</feature>
<dbReference type="InterPro" id="IPR050595">
    <property type="entry name" value="Bact_response_regulator"/>
</dbReference>
<dbReference type="PANTHER" id="PTHR44591:SF23">
    <property type="entry name" value="CHEY SUBFAMILY"/>
    <property type="match status" value="1"/>
</dbReference>
<dbReference type="Pfam" id="PF00072">
    <property type="entry name" value="Response_reg"/>
    <property type="match status" value="1"/>
</dbReference>
<evidence type="ECO:0000313" key="5">
    <source>
        <dbReference type="Proteomes" id="UP000781958"/>
    </source>
</evidence>
<dbReference type="SMART" id="SM00448">
    <property type="entry name" value="REC"/>
    <property type="match status" value="1"/>
</dbReference>
<comment type="caution">
    <text evidence="4">The sequence shown here is derived from an EMBL/GenBank/DDBJ whole genome shotgun (WGS) entry which is preliminary data.</text>
</comment>
<dbReference type="EMBL" id="JAGINP010000001">
    <property type="protein sequence ID" value="MBP2290531.1"/>
    <property type="molecule type" value="Genomic_DNA"/>
</dbReference>
<evidence type="ECO:0000259" key="3">
    <source>
        <dbReference type="PROSITE" id="PS50110"/>
    </source>
</evidence>
<dbReference type="PANTHER" id="PTHR44591">
    <property type="entry name" value="STRESS RESPONSE REGULATOR PROTEIN 1"/>
    <property type="match status" value="1"/>
</dbReference>